<dbReference type="AlphaFoldDB" id="A0A7W6K3E7"/>
<reference evidence="4 5" key="1">
    <citation type="submission" date="2020-08" db="EMBL/GenBank/DDBJ databases">
        <title>Genomic Encyclopedia of Type Strains, Phase IV (KMG-IV): sequencing the most valuable type-strain genomes for metagenomic binning, comparative biology and taxonomic classification.</title>
        <authorList>
            <person name="Goeker M."/>
        </authorList>
    </citation>
    <scope>NUCLEOTIDE SEQUENCE [LARGE SCALE GENOMIC DNA]</scope>
    <source>
        <strain evidence="4 5">DSM 26385</strain>
    </source>
</reference>
<proteinExistence type="inferred from homology"/>
<dbReference type="GO" id="GO:0004300">
    <property type="term" value="F:enoyl-CoA hydratase activity"/>
    <property type="evidence" value="ECO:0007669"/>
    <property type="project" value="UniProtKB-EC"/>
</dbReference>
<dbReference type="InterPro" id="IPR018376">
    <property type="entry name" value="Enoyl-CoA_hyd/isom_CS"/>
</dbReference>
<comment type="similarity">
    <text evidence="1 3">Belongs to the enoyl-CoA hydratase/isomerase family.</text>
</comment>
<dbReference type="FunFam" id="1.10.12.10:FF:000001">
    <property type="entry name" value="Probable enoyl-CoA hydratase, mitochondrial"/>
    <property type="match status" value="1"/>
</dbReference>
<dbReference type="InterPro" id="IPR014748">
    <property type="entry name" value="Enoyl-CoA_hydra_C"/>
</dbReference>
<dbReference type="FunFam" id="3.90.226.10:FF:000009">
    <property type="entry name" value="Carnitinyl-CoA dehydratase"/>
    <property type="match status" value="1"/>
</dbReference>
<dbReference type="CDD" id="cd06558">
    <property type="entry name" value="crotonase-like"/>
    <property type="match status" value="1"/>
</dbReference>
<dbReference type="InterPro" id="IPR001753">
    <property type="entry name" value="Enoyl-CoA_hydra/iso"/>
</dbReference>
<dbReference type="RefSeq" id="WP_183791748.1">
    <property type="nucleotide sequence ID" value="NZ_JACIDU010000006.1"/>
</dbReference>
<evidence type="ECO:0000256" key="1">
    <source>
        <dbReference type="ARBA" id="ARBA00005254"/>
    </source>
</evidence>
<dbReference type="EMBL" id="JACIDU010000006">
    <property type="protein sequence ID" value="MBB4103337.1"/>
    <property type="molecule type" value="Genomic_DNA"/>
</dbReference>
<gene>
    <name evidence="4" type="ORF">GGQ66_001894</name>
</gene>
<dbReference type="SUPFAM" id="SSF52096">
    <property type="entry name" value="ClpP/crotonase"/>
    <property type="match status" value="1"/>
</dbReference>
<dbReference type="Proteomes" id="UP000584824">
    <property type="component" value="Unassembled WGS sequence"/>
</dbReference>
<name>A0A7W6K3E7_9HYPH</name>
<dbReference type="Pfam" id="PF00378">
    <property type="entry name" value="ECH_1"/>
    <property type="match status" value="1"/>
</dbReference>
<dbReference type="EC" id="4.2.1.17" evidence="4"/>
<evidence type="ECO:0000313" key="5">
    <source>
        <dbReference type="Proteomes" id="UP000584824"/>
    </source>
</evidence>
<dbReference type="InterPro" id="IPR029045">
    <property type="entry name" value="ClpP/crotonase-like_dom_sf"/>
</dbReference>
<sequence length="258" mass="27515">MSYTSILVSIDGPVGIITLNRPEALNALNDTITREIAEAVATFEAAESIGAIVLTGSDKAFAAGADIKEIKDKSFSEVYAENFITAHWEAVAKARKPTIAAVSGHAIGGGCELALMCDIIIASETTRFSLPETKIGIIPGAGGTQRLTRIVGKAVAMDMILTGRVLSAEEARAMGLVSRVVTAGQQVEDAVTLAKAIAASSRPIVMLAKEAVNKAYETHLAEGIYVERRLLYATFATEDRREGMNAFASKRKPEFRNR</sequence>
<organism evidence="4 5">
    <name type="scientific">Allorhizobium borbori</name>
    <dbReference type="NCBI Taxonomy" id="485907"/>
    <lineage>
        <taxon>Bacteria</taxon>
        <taxon>Pseudomonadati</taxon>
        <taxon>Pseudomonadota</taxon>
        <taxon>Alphaproteobacteria</taxon>
        <taxon>Hyphomicrobiales</taxon>
        <taxon>Rhizobiaceae</taxon>
        <taxon>Rhizobium/Agrobacterium group</taxon>
        <taxon>Allorhizobium</taxon>
    </lineage>
</organism>
<dbReference type="PROSITE" id="PS00166">
    <property type="entry name" value="ENOYL_COA_HYDRATASE"/>
    <property type="match status" value="1"/>
</dbReference>
<dbReference type="PANTHER" id="PTHR11941:SF54">
    <property type="entry name" value="ENOYL-COA HYDRATASE, MITOCHONDRIAL"/>
    <property type="match status" value="1"/>
</dbReference>
<accession>A0A7W6K3E7</accession>
<dbReference type="PANTHER" id="PTHR11941">
    <property type="entry name" value="ENOYL-COA HYDRATASE-RELATED"/>
    <property type="match status" value="1"/>
</dbReference>
<keyword evidence="2 4" id="KW-0456">Lyase</keyword>
<comment type="caution">
    <text evidence="4">The sequence shown here is derived from an EMBL/GenBank/DDBJ whole genome shotgun (WGS) entry which is preliminary data.</text>
</comment>
<protein>
    <submittedName>
        <fullName evidence="4">Enoyl-CoA hydratase</fullName>
        <ecNumber evidence="4">4.2.1.17</ecNumber>
    </submittedName>
</protein>
<evidence type="ECO:0000256" key="2">
    <source>
        <dbReference type="ARBA" id="ARBA00023239"/>
    </source>
</evidence>
<dbReference type="Gene3D" id="1.10.12.10">
    <property type="entry name" value="Lyase 2-enoyl-coa Hydratase, Chain A, domain 2"/>
    <property type="match status" value="1"/>
</dbReference>
<dbReference type="GO" id="GO:0006635">
    <property type="term" value="P:fatty acid beta-oxidation"/>
    <property type="evidence" value="ECO:0007669"/>
    <property type="project" value="TreeGrafter"/>
</dbReference>
<evidence type="ECO:0000313" key="4">
    <source>
        <dbReference type="EMBL" id="MBB4103337.1"/>
    </source>
</evidence>
<keyword evidence="5" id="KW-1185">Reference proteome</keyword>
<dbReference type="Gene3D" id="3.90.226.10">
    <property type="entry name" value="2-enoyl-CoA Hydratase, Chain A, domain 1"/>
    <property type="match status" value="1"/>
</dbReference>
<evidence type="ECO:0000256" key="3">
    <source>
        <dbReference type="RuleBase" id="RU003707"/>
    </source>
</evidence>